<reference evidence="3 4" key="1">
    <citation type="submission" date="2020-02" db="EMBL/GenBank/DDBJ databases">
        <title>The draft genome of Grimontia sedimenta sp. nov., isolated from benthic sediments near coral reefs south of Kuwait.</title>
        <authorList>
            <person name="Mahmoud H.M."/>
            <person name="Jose L."/>
            <person name="Eapen S."/>
        </authorList>
    </citation>
    <scope>NUCLEOTIDE SEQUENCE [LARGE SCALE GENOMIC DNA]</scope>
    <source>
        <strain evidence="3 4">S25</strain>
    </source>
</reference>
<dbReference type="InterPro" id="IPR032534">
    <property type="entry name" value="EcxA_zinc-bd"/>
</dbReference>
<dbReference type="Pfam" id="PF16313">
    <property type="entry name" value="DUF4953"/>
    <property type="match status" value="1"/>
</dbReference>
<dbReference type="RefSeq" id="WP_165012984.1">
    <property type="nucleotide sequence ID" value="NZ_JAALDL010000005.1"/>
</dbReference>
<name>A0A6M1RHW3_9GAMM</name>
<accession>A0A6M1RHW3</accession>
<dbReference type="PANTHER" id="PTHR38478:SF1">
    <property type="entry name" value="ZINC DEPENDENT METALLOPROTEASE DOMAIN LIPOPROTEIN"/>
    <property type="match status" value="1"/>
</dbReference>
<feature type="compositionally biased region" description="Polar residues" evidence="1">
    <location>
        <begin position="433"/>
        <end position="446"/>
    </location>
</feature>
<sequence length="1365" mass="153190">MKFNRLFLSVSITAAIAGCGADDQAYDTVDRDIYQSSFADITDNAPVRIGDCADCYEIPLDGVWAFQQTFGDVTRTSDVHPYMYDFLNEENLVTLKLRKDGLVAEKLEGDITFEGEVSRFPGDHNEPRLLTLAGDYEAYQCKEDSYGDCTNKEEKVTDPSVRWWQKTHFTPEYDQITLHDDQLLFNHYFDKQINKVLTHVEFLPKEGVINIEFEHNIVGDNTFLELGEPEKNTVFYSLVRLDTVATPGYQPVHYDLAEHDKFGFFKTSYEKLDPNFVENQQGYEGYFLNRFDPNQDKIEYYLSDEFFRKDDKGNLINKLWLDATIEGFHYMNKSLEDKFSKNGRVVPELVLVNANATEPSGVKVGDLRKNVVHIVPEASNGGGGGLGPSFANPLTGEILSAYTIMFPGNLIQSTARHWDVLANHYNNDELTADISSDAGSKPQPTRSSSSAISLSDDLNAAVAGSSSNEAQLSFEKSINDTSYNSAEEIDFAELKEKRDLRLEKMIENNIYPVDLHSISTAIEKTNITNLDFVKEGFYQEQTDQQIADGEPRKLKLWDQLTASQRKAVTDDMGAHYYRHVLAHEIGHNLGLRHNFAGSYDGHNFYSQEEVQRMGLKGVASSSSVMDYLPSKLNIQPAFGHYDRAALRFAYQRKVEVHENIDEAVLSDEEVVSAIRDLRENDKIELVDLSLKDAIKSVDLSQPSALVALENSDELWAQNKELKNYQYCTDGRGRVALESGCLVFDEGASFEQIADYHAQQYDDFFELRNSRDGRVEFNENDRSLSKYFRLLYQFNNMNMVVDDYYREFRDFEIDYSEVCPSGSSLTGEEQKRCDVATAAYKQAHFYLDILKTPEKTCNVTIEQRVWSDGSFGPVSEFLNEKFGLATMNFFAGSAGGKAYTSQLHLPTSCFDEKMNDALASGTHYFTGSSGTKYALNFKVTGESVHGEYLNKVTFADRASTEDAPSIGYEVEHLGIWMDKVLALQHLLMPSGLRGVDFALVDLPGIREELNALIDHWNLNTPLPEASALTQRFSTMPNPYEMYSVDGNGVVSNVNWAPSWSNTEIWAVPNRLSWWFNSRYGLNRSGSTPFAKAMNQVLVRYDSYRTDLYKPEAFAMRSKVSVYDYNGRVPFGHELIDVQGQPIAVDVREDSLALGKEMLESYKQSEAYLLSTYTANQLVSFQSARTAAKDNALAGLANAEQLKSSDDVSALIEFGPGVEKFVAALSTTLTDAQPFLTGGELIGAINLLYSNGDIVFQNGCYFLADVGCVFTAAGFTQSAIDMGVAYKNIWLASIDVANDTLTYLTAYVAEVNNMSDANKALLGVSNEAIDEYVQNPLKREAKKLEALDETGFRNLVVLCEDDCISSF</sequence>
<keyword evidence="4" id="KW-1185">Reference proteome</keyword>
<feature type="domain" description="EcxA zinc-binding" evidence="2">
    <location>
        <begin position="569"/>
        <end position="655"/>
    </location>
</feature>
<dbReference type="PANTHER" id="PTHR38478">
    <property type="entry name" value="PEPTIDASE M1A AND M12B"/>
    <property type="match status" value="1"/>
</dbReference>
<comment type="caution">
    <text evidence="3">The sequence shown here is derived from an EMBL/GenBank/DDBJ whole genome shotgun (WGS) entry which is preliminary data.</text>
</comment>
<dbReference type="SUPFAM" id="SSF55486">
    <property type="entry name" value="Metalloproteases ('zincins'), catalytic domain"/>
    <property type="match status" value="2"/>
</dbReference>
<dbReference type="Gene3D" id="3.40.390.10">
    <property type="entry name" value="Collagenase (Catalytic Domain)"/>
    <property type="match status" value="1"/>
</dbReference>
<evidence type="ECO:0000259" key="2">
    <source>
        <dbReference type="Pfam" id="PF16313"/>
    </source>
</evidence>
<organism evidence="3 4">
    <name type="scientific">Grimontia sedimenti</name>
    <dbReference type="NCBI Taxonomy" id="2711294"/>
    <lineage>
        <taxon>Bacteria</taxon>
        <taxon>Pseudomonadati</taxon>
        <taxon>Pseudomonadota</taxon>
        <taxon>Gammaproteobacteria</taxon>
        <taxon>Vibrionales</taxon>
        <taxon>Vibrionaceae</taxon>
        <taxon>Grimontia</taxon>
    </lineage>
</organism>
<gene>
    <name evidence="3" type="ORF">G5S52_09330</name>
</gene>
<dbReference type="GO" id="GO:0008237">
    <property type="term" value="F:metallopeptidase activity"/>
    <property type="evidence" value="ECO:0007669"/>
    <property type="project" value="InterPro"/>
</dbReference>
<evidence type="ECO:0000256" key="1">
    <source>
        <dbReference type="SAM" id="MobiDB-lite"/>
    </source>
</evidence>
<protein>
    <recommendedName>
        <fullName evidence="2">EcxA zinc-binding domain-containing protein</fullName>
    </recommendedName>
</protein>
<proteinExistence type="predicted"/>
<evidence type="ECO:0000313" key="3">
    <source>
        <dbReference type="EMBL" id="NGN97851.1"/>
    </source>
</evidence>
<evidence type="ECO:0000313" key="4">
    <source>
        <dbReference type="Proteomes" id="UP000473008"/>
    </source>
</evidence>
<dbReference type="EMBL" id="JAALDL010000005">
    <property type="protein sequence ID" value="NGN97851.1"/>
    <property type="molecule type" value="Genomic_DNA"/>
</dbReference>
<dbReference type="InterPro" id="IPR024079">
    <property type="entry name" value="MetalloPept_cat_dom_sf"/>
</dbReference>
<dbReference type="Proteomes" id="UP000473008">
    <property type="component" value="Unassembled WGS sequence"/>
</dbReference>
<dbReference type="PROSITE" id="PS51257">
    <property type="entry name" value="PROKAR_LIPOPROTEIN"/>
    <property type="match status" value="1"/>
</dbReference>
<feature type="region of interest" description="Disordered" evidence="1">
    <location>
        <begin position="433"/>
        <end position="452"/>
    </location>
</feature>